<dbReference type="InterPro" id="IPR034660">
    <property type="entry name" value="DinB/YfiT-like"/>
</dbReference>
<evidence type="ECO:0000256" key="1">
    <source>
        <dbReference type="SAM" id="MobiDB-lite"/>
    </source>
</evidence>
<feature type="compositionally biased region" description="Basic and acidic residues" evidence="1">
    <location>
        <begin position="74"/>
        <end position="85"/>
    </location>
</feature>
<evidence type="ECO:0000313" key="3">
    <source>
        <dbReference type="EMBL" id="MFI7586830.1"/>
    </source>
</evidence>
<dbReference type="Proteomes" id="UP001612915">
    <property type="component" value="Unassembled WGS sequence"/>
</dbReference>
<dbReference type="RefSeq" id="WP_398277321.1">
    <property type="nucleotide sequence ID" value="NZ_JBITLV010000002.1"/>
</dbReference>
<dbReference type="EMBL" id="JBITLV010000002">
    <property type="protein sequence ID" value="MFI7586830.1"/>
    <property type="molecule type" value="Genomic_DNA"/>
</dbReference>
<gene>
    <name evidence="3" type="ORF">ACIB24_07125</name>
</gene>
<feature type="region of interest" description="Disordered" evidence="1">
    <location>
        <begin position="69"/>
        <end position="88"/>
    </location>
</feature>
<dbReference type="NCBIfam" id="TIGR03086">
    <property type="entry name" value="TIGR03086 family metal-binding protein"/>
    <property type="match status" value="1"/>
</dbReference>
<proteinExistence type="predicted"/>
<keyword evidence="4" id="KW-1185">Reference proteome</keyword>
<sequence>MTTEPETQEATPDAAELIQPVLADLSNLVASVPPEAYDQPTPCPGMSVGDVRNHIVGWLTYFAQALADPSGEQPRVDPKETRAPEDPTEAAAKVREAADSIRTSVAAGHADGPVKLSSELPGSAVLGMMVWEYQMHGWDLARGANRPWNPPAAASEASLAFAPNMLSDEYRGEGKDFGPVVEVPEDAPALDRLLGFSGRDPDWAPQVV</sequence>
<reference evidence="3 4" key="1">
    <citation type="submission" date="2024-10" db="EMBL/GenBank/DDBJ databases">
        <title>The Natural Products Discovery Center: Release of the First 8490 Sequenced Strains for Exploring Actinobacteria Biosynthetic Diversity.</title>
        <authorList>
            <person name="Kalkreuter E."/>
            <person name="Kautsar S.A."/>
            <person name="Yang D."/>
            <person name="Bader C.D."/>
            <person name="Teijaro C.N."/>
            <person name="Fluegel L."/>
            <person name="Davis C.M."/>
            <person name="Simpson J.R."/>
            <person name="Lauterbach L."/>
            <person name="Steele A.D."/>
            <person name="Gui C."/>
            <person name="Meng S."/>
            <person name="Li G."/>
            <person name="Viehrig K."/>
            <person name="Ye F."/>
            <person name="Su P."/>
            <person name="Kiefer A.F."/>
            <person name="Nichols A."/>
            <person name="Cepeda A.J."/>
            <person name="Yan W."/>
            <person name="Fan B."/>
            <person name="Jiang Y."/>
            <person name="Adhikari A."/>
            <person name="Zheng C.-J."/>
            <person name="Schuster L."/>
            <person name="Cowan T.M."/>
            <person name="Smanski M.J."/>
            <person name="Chevrette M.G."/>
            <person name="De Carvalho L.P.S."/>
            <person name="Shen B."/>
        </authorList>
    </citation>
    <scope>NUCLEOTIDE SEQUENCE [LARGE SCALE GENOMIC DNA]</scope>
    <source>
        <strain evidence="3 4">NPDC049639</strain>
    </source>
</reference>
<protein>
    <submittedName>
        <fullName evidence="3">TIGR03086 family metal-binding protein</fullName>
    </submittedName>
</protein>
<comment type="caution">
    <text evidence="3">The sequence shown here is derived from an EMBL/GenBank/DDBJ whole genome shotgun (WGS) entry which is preliminary data.</text>
</comment>
<dbReference type="InterPro" id="IPR024344">
    <property type="entry name" value="MDMPI_metal-binding"/>
</dbReference>
<evidence type="ECO:0000259" key="2">
    <source>
        <dbReference type="Pfam" id="PF11716"/>
    </source>
</evidence>
<accession>A0ABW8AKE7</accession>
<dbReference type="InterPro" id="IPR017517">
    <property type="entry name" value="Maleyloyr_isom"/>
</dbReference>
<dbReference type="Pfam" id="PF11716">
    <property type="entry name" value="MDMPI_N"/>
    <property type="match status" value="1"/>
</dbReference>
<organism evidence="3 4">
    <name type="scientific">Spongisporangium articulatum</name>
    <dbReference type="NCBI Taxonomy" id="3362603"/>
    <lineage>
        <taxon>Bacteria</taxon>
        <taxon>Bacillati</taxon>
        <taxon>Actinomycetota</taxon>
        <taxon>Actinomycetes</taxon>
        <taxon>Kineosporiales</taxon>
        <taxon>Kineosporiaceae</taxon>
        <taxon>Spongisporangium</taxon>
    </lineage>
</organism>
<feature type="domain" description="Mycothiol-dependent maleylpyruvate isomerase metal-binding" evidence="2">
    <location>
        <begin position="22"/>
        <end position="141"/>
    </location>
</feature>
<evidence type="ECO:0000313" key="4">
    <source>
        <dbReference type="Proteomes" id="UP001612915"/>
    </source>
</evidence>
<dbReference type="InterPro" id="IPR017520">
    <property type="entry name" value="CHP03086"/>
</dbReference>
<dbReference type="SUPFAM" id="SSF109854">
    <property type="entry name" value="DinB/YfiT-like putative metalloenzymes"/>
    <property type="match status" value="1"/>
</dbReference>
<dbReference type="Gene3D" id="1.20.120.450">
    <property type="entry name" value="dinb family like domain"/>
    <property type="match status" value="1"/>
</dbReference>
<dbReference type="NCBIfam" id="TIGR03083">
    <property type="entry name" value="maleylpyruvate isomerase family mycothiol-dependent enzyme"/>
    <property type="match status" value="1"/>
</dbReference>
<name>A0ABW8AKE7_9ACTN</name>